<evidence type="ECO:0000256" key="11">
    <source>
        <dbReference type="ARBA" id="ARBA00030105"/>
    </source>
</evidence>
<dbReference type="FunFam" id="2.40.50.120:FF:000036">
    <property type="entry name" value="TIMP metallopeptidase inhibitor 4, tandem duplicate 3"/>
    <property type="match status" value="1"/>
</dbReference>
<evidence type="ECO:0000313" key="19">
    <source>
        <dbReference type="ZFIN" id="ZDB-GENE-070824-1"/>
    </source>
</evidence>
<reference evidence="18" key="4">
    <citation type="journal article" date="2014" name="Neuroscience">
        <title>Differential expression of synapsin genes during early zebrafish development.</title>
        <authorList>
            <person name="Garbarino G."/>
            <person name="Costa S."/>
            <person name="Pestarino M."/>
            <person name="Candiani S."/>
        </authorList>
    </citation>
    <scope>NUCLEOTIDE SEQUENCE</scope>
    <source>
        <strain evidence="18">Tuebingen</strain>
    </source>
</reference>
<dbReference type="GO" id="GO:0005615">
    <property type="term" value="C:extracellular space"/>
    <property type="evidence" value="ECO:0000318"/>
    <property type="project" value="GO_Central"/>
</dbReference>
<dbReference type="SMART" id="SM00206">
    <property type="entry name" value="NTR"/>
    <property type="match status" value="1"/>
</dbReference>
<dbReference type="RefSeq" id="NP_001313362.1">
    <property type="nucleotide sequence ID" value="NM_001326433.1"/>
</dbReference>
<keyword evidence="6 18" id="KW-0646">Protease inhibitor</keyword>
<evidence type="ECO:0000256" key="5">
    <source>
        <dbReference type="ARBA" id="ARBA00022608"/>
    </source>
</evidence>
<evidence type="ECO:0000256" key="2">
    <source>
        <dbReference type="ARBA" id="ARBA00011027"/>
    </source>
</evidence>
<dbReference type="PROSITE" id="PS00288">
    <property type="entry name" value="TIMP"/>
    <property type="match status" value="1"/>
</dbReference>
<reference evidence="18" key="9">
    <citation type="journal article" date="2019" name="J. Dev. Biol.">
        <title>Paralogues of Mmp11 and Timp4 Interact during the Development of the Myotendinous Junction in the Zebrafish Embryo.</title>
        <authorList>
            <person name="Matchett E.F."/>
            <person name="Wang S."/>
            <person name="Crawford B.D."/>
        </authorList>
    </citation>
    <scope>NUCLEOTIDE SEQUENCE</scope>
    <source>
        <strain evidence="18">Tuebingen</strain>
    </source>
</reference>
<feature type="disulfide bond" evidence="13">
    <location>
        <begin position="40"/>
        <end position="152"/>
    </location>
</feature>
<accession>A0A0R4IT47</accession>
<dbReference type="Pfam" id="PF00965">
    <property type="entry name" value="TIMP"/>
    <property type="match status" value="1"/>
</dbReference>
<dbReference type="GO" id="GO:0046872">
    <property type="term" value="F:metal ion binding"/>
    <property type="evidence" value="ECO:0007669"/>
    <property type="project" value="UniProtKB-KW"/>
</dbReference>
<keyword evidence="8 12" id="KW-0862">Zinc</keyword>
<dbReference type="InterPro" id="IPR001134">
    <property type="entry name" value="Netrin_domain"/>
</dbReference>
<dbReference type="CTD" id="100124610"/>
<feature type="disulfide bond" evidence="13">
    <location>
        <begin position="154"/>
        <end position="193"/>
    </location>
</feature>
<keyword evidence="14 18" id="KW-0732">Signal</keyword>
<dbReference type="STRING" id="7955.ENSDARP00000153973"/>
<comment type="similarity">
    <text evidence="2">Belongs to the protease inhibitor I35 (TIMP) family.</text>
</comment>
<comment type="subcellular location">
    <subcellularLocation>
        <location evidence="1">Secreted</location>
    </subcellularLocation>
</comment>
<feature type="disulfide bond" evidence="13">
    <location>
        <begin position="30"/>
        <end position="128"/>
    </location>
</feature>
<evidence type="ECO:0000256" key="4">
    <source>
        <dbReference type="ARBA" id="ARBA00022525"/>
    </source>
</evidence>
<dbReference type="AGR" id="ZFIN:ZDB-GENE-070824-1"/>
<evidence type="ECO:0000313" key="16">
    <source>
        <dbReference type="Ensembl" id="ENSDARP00000138264"/>
    </source>
</evidence>
<dbReference type="Ensembl" id="ENSDART00000187110.1">
    <property type="protein sequence ID" value="ENSDARP00000153973.1"/>
    <property type="gene ID" value="ENSDARG00000100795.3"/>
</dbReference>
<reference evidence="18" key="8">
    <citation type="journal article" date="2019" name="Cell Death Differ.">
        <title>TAMM41 is required for heart valve differentiation via regulation of PINK-PARK2 dependent mitophagy.</title>
        <authorList>
            <person name="Yang R.M."/>
            <person name="Tao J."/>
            <person name="Zhan M."/>
            <person name="Yuan H."/>
            <person name="Wang H.H."/>
            <person name="Chen S.J."/>
            <person name="Chen Z."/>
            <person name="de The H."/>
            <person name="Zhou J."/>
            <person name="Guo Y."/>
            <person name="Zhu J."/>
        </authorList>
    </citation>
    <scope>NUCLEOTIDE SEQUENCE</scope>
    <source>
        <strain evidence="18">Tuebingen</strain>
    </source>
</reference>
<dbReference type="InterPro" id="IPR001820">
    <property type="entry name" value="TIMP"/>
</dbReference>
<dbReference type="AlphaFoldDB" id="A0A0R4IT47"/>
<dbReference type="GO" id="GO:0008191">
    <property type="term" value="F:metalloendopeptidase inhibitor activity"/>
    <property type="evidence" value="ECO:0000318"/>
    <property type="project" value="GO_Central"/>
</dbReference>
<organism evidence="16">
    <name type="scientific">Danio rerio</name>
    <name type="common">Zebrafish</name>
    <name type="synonym">Brachydanio rerio</name>
    <dbReference type="NCBI Taxonomy" id="7955"/>
    <lineage>
        <taxon>Eukaryota</taxon>
        <taxon>Metazoa</taxon>
        <taxon>Chordata</taxon>
        <taxon>Craniata</taxon>
        <taxon>Vertebrata</taxon>
        <taxon>Euteleostomi</taxon>
        <taxon>Actinopterygii</taxon>
        <taxon>Neopterygii</taxon>
        <taxon>Teleostei</taxon>
        <taxon>Ostariophysi</taxon>
        <taxon>Cypriniformes</taxon>
        <taxon>Danionidae</taxon>
        <taxon>Danioninae</taxon>
        <taxon>Danio</taxon>
    </lineage>
</organism>
<feature type="binding site" evidence="12">
    <location>
        <position position="28"/>
    </location>
    <ligand>
        <name>Zn(2+)</name>
        <dbReference type="ChEBI" id="CHEBI:29105"/>
        <note>ligand shared with metalloproteinase partner</note>
    </ligand>
</feature>
<dbReference type="PROSITE" id="PS50189">
    <property type="entry name" value="NTR"/>
    <property type="match status" value="1"/>
</dbReference>
<dbReference type="KEGG" id="dre:100124610"/>
<reference evidence="18" key="6">
    <citation type="journal article" date="2016" name="BMC Genomics">
        <title>Gene evolution and gene expression after whole genome duplication in fish: the PhyloFish database.</title>
        <authorList>
            <person name="Pasquier J."/>
            <person name="Cabau C."/>
            <person name="Nguyen T."/>
            <person name="Jouanno E."/>
            <person name="Severac D."/>
            <person name="Braasch I."/>
            <person name="Journot L."/>
            <person name="Pontarotti P."/>
            <person name="Klopp C."/>
            <person name="Postlethwait J.H."/>
            <person name="Guiguen Y."/>
            <person name="Bobe J."/>
        </authorList>
    </citation>
    <scope>NUCLEOTIDE SEQUENCE</scope>
    <source>
        <strain evidence="18">Tuebingen</strain>
    </source>
</reference>
<evidence type="ECO:0000256" key="1">
    <source>
        <dbReference type="ARBA" id="ARBA00004613"/>
    </source>
</evidence>
<gene>
    <name evidence="16 18 19" type="primary">timp4.3</name>
    <name evidence="18" type="synonym">timp4</name>
    <name evidence="18" type="synonym">timp4a</name>
</gene>
<evidence type="ECO:0000256" key="13">
    <source>
        <dbReference type="PIRSR" id="PIRSR601820-3"/>
    </source>
</evidence>
<reference evidence="16 17" key="3">
    <citation type="journal article" date="2013" name="Nature">
        <title>The zebrafish reference genome sequence and its relationship to the human genome.</title>
        <authorList>
            <consortium name="Genome Reference Consortium Zebrafish"/>
            <person name="Howe K."/>
            <person name="Clark M.D."/>
            <person name="Torroja C.F."/>
            <person name="Torrance J."/>
            <person name="Berthelot C."/>
            <person name="Muffato M."/>
            <person name="Collins J.E."/>
            <person name="Humphray S."/>
            <person name="McLaren K."/>
            <person name="Matthews L."/>
            <person name="McLaren S."/>
            <person name="Sealy I."/>
            <person name="Caccamo M."/>
            <person name="Churcher C."/>
            <person name="Scott C."/>
            <person name="Barrett J.C."/>
            <person name="Koch R."/>
            <person name="Rauch G.J."/>
            <person name="White S."/>
            <person name="Chow W."/>
            <person name="Kilian B."/>
            <person name="Quintais L.T."/>
            <person name="Guerra-Assuncao J.A."/>
            <person name="Zhou Y."/>
            <person name="Gu Y."/>
            <person name="Yen J."/>
            <person name="Vogel J.H."/>
            <person name="Eyre T."/>
            <person name="Redmond S."/>
            <person name="Banerjee R."/>
            <person name="Chi J."/>
            <person name="Fu B."/>
            <person name="Langley E."/>
            <person name="Maguire S.F."/>
            <person name="Laird G.K."/>
            <person name="Lloyd D."/>
            <person name="Kenyon E."/>
            <person name="Donaldson S."/>
            <person name="Sehra H."/>
            <person name="Almeida-King J."/>
            <person name="Loveland J."/>
            <person name="Trevanion S."/>
            <person name="Jones M."/>
            <person name="Quail M."/>
            <person name="Willey D."/>
            <person name="Hunt A."/>
            <person name="Burton J."/>
            <person name="Sims S."/>
            <person name="McLay K."/>
            <person name="Plumb B."/>
            <person name="Davis J."/>
            <person name="Clee C."/>
            <person name="Oliver K."/>
            <person name="Clark R."/>
            <person name="Riddle C."/>
            <person name="Elliot D."/>
            <person name="Eliott D."/>
            <person name="Threadgold G."/>
            <person name="Harden G."/>
            <person name="Ware D."/>
            <person name="Begum S."/>
            <person name="Mortimore B."/>
            <person name="Mortimer B."/>
            <person name="Kerry G."/>
            <person name="Heath P."/>
            <person name="Phillimore B."/>
            <person name="Tracey A."/>
            <person name="Corby N."/>
            <person name="Dunn M."/>
            <person name="Johnson C."/>
            <person name="Wood J."/>
            <person name="Clark S."/>
            <person name="Pelan S."/>
            <person name="Griffiths G."/>
            <person name="Smith M."/>
            <person name="Glithero R."/>
            <person name="Howden P."/>
            <person name="Barker N."/>
            <person name="Lloyd C."/>
            <person name="Stevens C."/>
            <person name="Harley J."/>
            <person name="Holt K."/>
            <person name="Panagiotidis G."/>
            <person name="Lovell J."/>
            <person name="Beasley H."/>
            <person name="Henderson C."/>
            <person name="Gordon D."/>
            <person name="Auger K."/>
            <person name="Wright D."/>
            <person name="Collins J."/>
            <person name="Raisen C."/>
            <person name="Dyer L."/>
            <person name="Leung K."/>
            <person name="Robertson L."/>
            <person name="Ambridge K."/>
            <person name="Leongamornlert D."/>
            <person name="McGuire S."/>
            <person name="Gilderthorp R."/>
            <person name="Griffiths C."/>
            <person name="Manthravadi D."/>
            <person name="Nichol S."/>
            <person name="Barker G."/>
            <person name="Whitehead S."/>
            <person name="Kay M."/>
            <person name="Brown J."/>
            <person name="Murnane C."/>
            <person name="Gray E."/>
            <person name="Humphries M."/>
            <person name="Sycamore N."/>
            <person name="Barker D."/>
            <person name="Saunders D."/>
            <person name="Wallis J."/>
            <person name="Babbage A."/>
            <person name="Hammond S."/>
            <person name="Mashreghi-Mohammadi M."/>
            <person name="Barr L."/>
            <person name="Martin S."/>
            <person name="Wray P."/>
            <person name="Ellington A."/>
            <person name="Matthews N."/>
            <person name="Ellwood M."/>
            <person name="Woodmansey R."/>
            <person name="Clark G."/>
            <person name="Cooper J."/>
            <person name="Cooper J."/>
            <person name="Tromans A."/>
            <person name="Grafham D."/>
            <person name="Skuce C."/>
            <person name="Pandian R."/>
            <person name="Andrews R."/>
            <person name="Harrison E."/>
            <person name="Kimberley A."/>
            <person name="Garnett J."/>
            <person name="Fosker N."/>
            <person name="Hall R."/>
            <person name="Garner P."/>
            <person name="Kelly D."/>
            <person name="Bird C."/>
            <person name="Palmer S."/>
            <person name="Gehring I."/>
            <person name="Berger A."/>
            <person name="Dooley C.M."/>
            <person name="Ersan-Urun Z."/>
            <person name="Eser C."/>
            <person name="Geiger H."/>
            <person name="Geisler M."/>
            <person name="Karotki L."/>
            <person name="Kirn A."/>
            <person name="Konantz J."/>
            <person name="Konantz M."/>
            <person name="Oberlander M."/>
            <person name="Rudolph-Geiger S."/>
            <person name="Teucke M."/>
            <person name="Lanz C."/>
            <person name="Raddatz G."/>
            <person name="Osoegawa K."/>
            <person name="Zhu B."/>
            <person name="Rapp A."/>
            <person name="Widaa S."/>
            <person name="Langford C."/>
            <person name="Yang F."/>
            <person name="Schuster S.C."/>
            <person name="Carter N.P."/>
            <person name="Harrow J."/>
            <person name="Ning Z."/>
            <person name="Herrero J."/>
            <person name="Searle S.M."/>
            <person name="Enright A."/>
            <person name="Geisler R."/>
            <person name="Plasterk R.H."/>
            <person name="Lee C."/>
            <person name="Westerfield M."/>
            <person name="de Jong P.J."/>
            <person name="Zon L.I."/>
            <person name="Postlethwait J.H."/>
            <person name="Nusslein-Volhard C."/>
            <person name="Hubbard T.J."/>
            <person name="Roest Crollius H."/>
            <person name="Rogers J."/>
            <person name="Stemple D.L."/>
        </authorList>
    </citation>
    <scope>NUCLEOTIDE SEQUENCE [LARGE SCALE GENOMIC DNA]</scope>
    <source>
        <strain evidence="16">Tuebingen</strain>
    </source>
</reference>
<feature type="domain" description="NTR" evidence="15">
    <location>
        <begin position="28"/>
        <end position="154"/>
    </location>
</feature>
<evidence type="ECO:0000256" key="6">
    <source>
        <dbReference type="ARBA" id="ARBA00022690"/>
    </source>
</evidence>
<dbReference type="GO" id="GO:0031012">
    <property type="term" value="C:extracellular matrix"/>
    <property type="evidence" value="ECO:0000318"/>
    <property type="project" value="GO_Central"/>
</dbReference>
<keyword evidence="5 18" id="KW-0483">Metalloprotease inhibitor</keyword>
<keyword evidence="9 13" id="KW-1015">Disulfide bond</keyword>
<name>A0A0R4IT47_DANRE</name>
<dbReference type="GeneTree" id="ENSGT00940000159798"/>
<keyword evidence="10" id="KW-0481">Metalloenzyme inhibitor</keyword>
<dbReference type="CDD" id="cd03577">
    <property type="entry name" value="NTR_TIMP_like"/>
    <property type="match status" value="1"/>
</dbReference>
<dbReference type="OMA" id="CVCEIAS"/>
<dbReference type="Proteomes" id="UP000000437">
    <property type="component" value="Chromosome 11"/>
</dbReference>
<evidence type="ECO:0000256" key="7">
    <source>
        <dbReference type="ARBA" id="ARBA00022723"/>
    </source>
</evidence>
<keyword evidence="4" id="KW-0964">Secreted</keyword>
<accession>A0A8M1P3B3</accession>
<evidence type="ECO:0000313" key="17">
    <source>
        <dbReference type="Proteomes" id="UP000000437"/>
    </source>
</evidence>
<evidence type="ECO:0000313" key="18">
    <source>
        <dbReference type="RefSeq" id="NP_001313362.1"/>
    </source>
</evidence>
<dbReference type="OrthoDB" id="6041373at2759"/>
<dbReference type="SUPFAM" id="SSF50242">
    <property type="entry name" value="TIMP-like"/>
    <property type="match status" value="1"/>
</dbReference>
<proteinExistence type="inferred from homology"/>
<dbReference type="GeneID" id="100124610"/>
<sequence length="198" mass="22511">MMKMKMCVTAGLLFLMCVCLKEHMLEACSCGPAHPQELFCHADVVFKARVLSMKLIKSMYPGEGYFKFNINITKMYKGFEHAGIKHFFTPEDEGMCGISLTRSVYLFSGKLVSRHEGHAKKSLTVDLCDIVKHWSRLSKTEKKILSVHRKACNCQVSHCYIEPCDENKCYLRDIYDPDEGSQSICMANSTGSCRWINA</sequence>
<evidence type="ECO:0000256" key="3">
    <source>
        <dbReference type="ARBA" id="ARBA00013515"/>
    </source>
</evidence>
<evidence type="ECO:0000256" key="9">
    <source>
        <dbReference type="ARBA" id="ARBA00023157"/>
    </source>
</evidence>
<evidence type="ECO:0000256" key="8">
    <source>
        <dbReference type="ARBA" id="ARBA00022833"/>
    </source>
</evidence>
<evidence type="ECO:0000256" key="12">
    <source>
        <dbReference type="PIRSR" id="PIRSR601820-1"/>
    </source>
</evidence>
<dbReference type="EMBL" id="FQ311892">
    <property type="status" value="NOT_ANNOTATED_CDS"/>
    <property type="molecule type" value="Genomic_DNA"/>
</dbReference>
<dbReference type="InterPro" id="IPR030490">
    <property type="entry name" value="TIMP_CS"/>
</dbReference>
<dbReference type="ZFIN" id="ZDB-GENE-070824-1">
    <property type="gene designation" value="timp4.3"/>
</dbReference>
<protein>
    <recommendedName>
        <fullName evidence="3">Metalloproteinase inhibitor 4</fullName>
    </recommendedName>
    <alternativeName>
        <fullName evidence="11">Tissue inhibitor of metalloproteinases 4</fullName>
    </alternativeName>
</protein>
<reference evidence="16" key="5">
    <citation type="submission" date="2015-11" db="UniProtKB">
        <authorList>
            <consortium name="Ensembl"/>
        </authorList>
    </citation>
    <scope>IDENTIFICATION</scope>
    <source>
        <strain evidence="16">Tuebingen</strain>
    </source>
</reference>
<reference evidence="18" key="2">
    <citation type="journal article" date="2009" name="Zebrafish">
        <title>The zebrafish embryo: a powerful model system for investigating matrix remodeling.</title>
        <authorList>
            <person name="Wyatt R.A."/>
            <person name="Keow J.Y."/>
            <person name="Harris N.D."/>
            <person name="Hache C.A."/>
            <person name="Li D.H."/>
            <person name="Crawford B.D."/>
        </authorList>
    </citation>
    <scope>NUCLEOTIDE SEQUENCE</scope>
    <source>
        <strain evidence="18">Tuebingen</strain>
    </source>
</reference>
<dbReference type="PANTHER" id="PTHR11844">
    <property type="entry name" value="METALLOPROTEASE INHIBITOR"/>
    <property type="match status" value="1"/>
</dbReference>
<dbReference type="Ensembl" id="ENSDART00000167824.3">
    <property type="protein sequence ID" value="ENSDARP00000138264.1"/>
    <property type="gene ID" value="ENSDARG00000100795.3"/>
</dbReference>
<reference evidence="18" key="7">
    <citation type="journal article" date="2016" name="EMBO J.">
        <title>IGFBP1 increases beta-cell regeneration by promoting alpha- to beta-cell transdifferentiation.</title>
        <authorList>
            <person name="Lu J."/>
            <person name="Liu K.C."/>
            <person name="Schulz N."/>
            <person name="Karampelias C."/>
            <person name="Charbord J."/>
            <person name="Hilding A."/>
            <person name="Rautio L."/>
            <person name="Bertolino P."/>
            <person name="Ostenson C.G."/>
            <person name="Brismar K."/>
            <person name="Andersson O."/>
        </authorList>
    </citation>
    <scope>NUCLEOTIDE SEQUENCE</scope>
    <source>
        <strain evidence="18">Tuebingen</strain>
    </source>
</reference>
<feature type="signal peptide" evidence="14">
    <location>
        <begin position="1"/>
        <end position="27"/>
    </location>
</feature>
<dbReference type="PANTHER" id="PTHR11844:SF26">
    <property type="entry name" value="METALLOPROTEINASE INHIBITOR 4"/>
    <property type="match status" value="1"/>
</dbReference>
<evidence type="ECO:0000256" key="14">
    <source>
        <dbReference type="SAM" id="SignalP"/>
    </source>
</evidence>
<reference evidence="18" key="10">
    <citation type="submission" date="2025-04" db="UniProtKB">
        <authorList>
            <consortium name="RefSeq"/>
        </authorList>
    </citation>
    <scope>IDENTIFICATION</scope>
    <source>
        <strain evidence="18">Tuebingen</strain>
    </source>
</reference>
<feature type="disulfide bond" evidence="13">
    <location>
        <begin position="28"/>
        <end position="96"/>
    </location>
</feature>
<dbReference type="Bgee" id="ENSDARG00000100795">
    <property type="expression patterns" value="Expressed in bone element and 14 other cell types or tissues"/>
</dbReference>
<dbReference type="GO" id="GO:0051045">
    <property type="term" value="P:negative regulation of membrane protein ectodomain proteolysis"/>
    <property type="evidence" value="ECO:0000318"/>
    <property type="project" value="GO_Central"/>
</dbReference>
<feature type="chain" id="PRO_5035035417" description="Metalloproteinase inhibitor 4" evidence="14 18">
    <location>
        <begin position="28"/>
        <end position="198"/>
    </location>
</feature>
<dbReference type="Gene3D" id="3.90.370.10">
    <property type="entry name" value="Tissue inhibitor of metalloproteinase-1. Chain B, domain 1"/>
    <property type="match status" value="1"/>
</dbReference>
<dbReference type="SMR" id="A0A0R4IT47"/>
<reference evidence="18" key="1">
    <citation type="journal article" date="2007" name="BMC Evol. Biol.">
        <title>The evolution of the vertebrate metzincins; insights from Ciona intestinalis and Danio rerio.</title>
        <authorList>
            <person name="Huxley-Jones J."/>
            <person name="Clarke T.K."/>
            <person name="Beck C."/>
            <person name="Toubaris G."/>
            <person name="Robertson D.L."/>
            <person name="Boot-Handford R.P."/>
        </authorList>
    </citation>
    <scope>NUCLEOTIDE SEQUENCE</scope>
    <source>
        <strain evidence="18">Tuebingen</strain>
    </source>
</reference>
<feature type="disulfide bond" evidence="13">
    <location>
        <begin position="169"/>
        <end position="185"/>
    </location>
</feature>
<evidence type="ECO:0000259" key="15">
    <source>
        <dbReference type="PROSITE" id="PS50189"/>
    </source>
</evidence>
<keyword evidence="7 12" id="KW-0479">Metal-binding</keyword>
<dbReference type="GO" id="GO:0034097">
    <property type="term" value="P:response to cytokine"/>
    <property type="evidence" value="ECO:0000318"/>
    <property type="project" value="GO_Central"/>
</dbReference>
<keyword evidence="17" id="KW-1185">Reference proteome</keyword>
<dbReference type="InterPro" id="IPR008993">
    <property type="entry name" value="TIMP-like_OB-fold"/>
</dbReference>
<dbReference type="Gene3D" id="2.40.50.120">
    <property type="match status" value="1"/>
</dbReference>
<feature type="disulfide bond" evidence="13">
    <location>
        <begin position="159"/>
        <end position="164"/>
    </location>
</feature>
<dbReference type="GO" id="GO:0009725">
    <property type="term" value="P:response to hormone"/>
    <property type="evidence" value="ECO:0000318"/>
    <property type="project" value="GO_Central"/>
</dbReference>
<dbReference type="InterPro" id="IPR027465">
    <property type="entry name" value="TIMP_C"/>
</dbReference>
<evidence type="ECO:0000256" key="10">
    <source>
        <dbReference type="ARBA" id="ARBA00023215"/>
    </source>
</evidence>